<gene>
    <name evidence="7" type="ordered locus">Echvi_3615</name>
</gene>
<dbReference type="RefSeq" id="WP_015267376.1">
    <property type="nucleotide sequence ID" value="NC_019904.1"/>
</dbReference>
<dbReference type="GO" id="GO:0006508">
    <property type="term" value="P:proteolysis"/>
    <property type="evidence" value="ECO:0007669"/>
    <property type="project" value="UniProtKB-KW"/>
</dbReference>
<keyword evidence="8" id="KW-1185">Reference proteome</keyword>
<accession>L0G485</accession>
<comment type="similarity">
    <text evidence="1">Belongs to the peptidase C40 family.</text>
</comment>
<name>L0G485_ECHVK</name>
<dbReference type="InterPro" id="IPR051202">
    <property type="entry name" value="Peptidase_C40"/>
</dbReference>
<evidence type="ECO:0000313" key="7">
    <source>
        <dbReference type="EMBL" id="AGA79831.1"/>
    </source>
</evidence>
<dbReference type="InterPro" id="IPR003646">
    <property type="entry name" value="SH3-like_bac-type"/>
</dbReference>
<dbReference type="EMBL" id="CP003346">
    <property type="protein sequence ID" value="AGA79831.1"/>
    <property type="molecule type" value="Genomic_DNA"/>
</dbReference>
<evidence type="ECO:0000256" key="3">
    <source>
        <dbReference type="ARBA" id="ARBA00022801"/>
    </source>
</evidence>
<reference evidence="8" key="1">
    <citation type="submission" date="2012-02" db="EMBL/GenBank/DDBJ databases">
        <title>The complete genome of Echinicola vietnamensis DSM 17526.</title>
        <authorList>
            <person name="Lucas S."/>
            <person name="Copeland A."/>
            <person name="Lapidus A."/>
            <person name="Glavina del Rio T."/>
            <person name="Dalin E."/>
            <person name="Tice H."/>
            <person name="Bruce D."/>
            <person name="Goodwin L."/>
            <person name="Pitluck S."/>
            <person name="Peters L."/>
            <person name="Ovchinnikova G."/>
            <person name="Teshima H."/>
            <person name="Kyrpides N."/>
            <person name="Mavromatis K."/>
            <person name="Ivanova N."/>
            <person name="Brettin T."/>
            <person name="Detter J.C."/>
            <person name="Han C."/>
            <person name="Larimer F."/>
            <person name="Land M."/>
            <person name="Hauser L."/>
            <person name="Markowitz V."/>
            <person name="Cheng J.-F."/>
            <person name="Hugenholtz P."/>
            <person name="Woyke T."/>
            <person name="Wu D."/>
            <person name="Brambilla E."/>
            <person name="Klenk H.-P."/>
            <person name="Eisen J.A."/>
        </authorList>
    </citation>
    <scope>NUCLEOTIDE SEQUENCE [LARGE SCALE GENOMIC DNA]</scope>
    <source>
        <strain evidence="8">DSM 17526 / LMG 23754 / KMM 6221</strain>
    </source>
</reference>
<evidence type="ECO:0000259" key="5">
    <source>
        <dbReference type="PROSITE" id="PS51781"/>
    </source>
</evidence>
<dbReference type="eggNOG" id="COG0791">
    <property type="taxonomic scope" value="Bacteria"/>
</dbReference>
<dbReference type="InterPro" id="IPR038765">
    <property type="entry name" value="Papain-like_cys_pep_sf"/>
</dbReference>
<evidence type="ECO:0000256" key="2">
    <source>
        <dbReference type="ARBA" id="ARBA00022670"/>
    </source>
</evidence>
<dbReference type="PANTHER" id="PTHR47053">
    <property type="entry name" value="MUREIN DD-ENDOPEPTIDASE MEPH-RELATED"/>
    <property type="match status" value="1"/>
</dbReference>
<dbReference type="PANTHER" id="PTHR47053:SF1">
    <property type="entry name" value="MUREIN DD-ENDOPEPTIDASE MEPH-RELATED"/>
    <property type="match status" value="1"/>
</dbReference>
<dbReference type="PROSITE" id="PS51935">
    <property type="entry name" value="NLPC_P60"/>
    <property type="match status" value="1"/>
</dbReference>
<dbReference type="Proteomes" id="UP000010796">
    <property type="component" value="Chromosome"/>
</dbReference>
<organism evidence="7 8">
    <name type="scientific">Echinicola vietnamensis (strain DSM 17526 / LMG 23754 / KMM 6221)</name>
    <dbReference type="NCBI Taxonomy" id="926556"/>
    <lineage>
        <taxon>Bacteria</taxon>
        <taxon>Pseudomonadati</taxon>
        <taxon>Bacteroidota</taxon>
        <taxon>Cytophagia</taxon>
        <taxon>Cytophagales</taxon>
        <taxon>Cyclobacteriaceae</taxon>
        <taxon>Echinicola</taxon>
    </lineage>
</organism>
<feature type="domain" description="SH3b" evidence="5">
    <location>
        <begin position="100"/>
        <end position="163"/>
    </location>
</feature>
<keyword evidence="2" id="KW-0645">Protease</keyword>
<dbReference type="PROSITE" id="PS51257">
    <property type="entry name" value="PROKAR_LIPOPROTEIN"/>
    <property type="match status" value="1"/>
</dbReference>
<evidence type="ECO:0000259" key="6">
    <source>
        <dbReference type="PROSITE" id="PS51935"/>
    </source>
</evidence>
<keyword evidence="4" id="KW-0788">Thiol protease</keyword>
<keyword evidence="3 7" id="KW-0378">Hydrolase</keyword>
<dbReference type="GO" id="GO:0008234">
    <property type="term" value="F:cysteine-type peptidase activity"/>
    <property type="evidence" value="ECO:0007669"/>
    <property type="project" value="UniProtKB-KW"/>
</dbReference>
<feature type="domain" description="NlpC/P60" evidence="6">
    <location>
        <begin position="242"/>
        <end position="376"/>
    </location>
</feature>
<evidence type="ECO:0000313" key="8">
    <source>
        <dbReference type="Proteomes" id="UP000010796"/>
    </source>
</evidence>
<dbReference type="PROSITE" id="PS51781">
    <property type="entry name" value="SH3B"/>
    <property type="match status" value="1"/>
</dbReference>
<dbReference type="Pfam" id="PF00877">
    <property type="entry name" value="NLPC_P60"/>
    <property type="match status" value="1"/>
</dbReference>
<sequence length="391" mass="43724">MKYINTLRISGFLLLIGLMVGCQPGEDKTTDVSPLINQIKEGFAPDKRVALFDIEYEQDTLKGQTNLPDALDELTKKMDSAGISYTNSVQLLPEASLEGKTYGVVTISVANIRSAPKHSAELATQATMGTPLNVLKKDGSWYLVQTPDQYISWVDAAGIEVMDKKAFDQWENSPKVVFTGLLGYVYESEDKSMMVSDLTAGNLLRQVAEDQNHYQVALPDGRQGFLDKNLAMPFDEWITSRSLSDQNLISTAKNMMGVPYLWGGTSIKGVDCSGFTKTVYFLNGQVIPRDASQQVHEGELVDTEKNWDKLEVGDLLFFGRKATGDRPERIVHVGMWIGNDSFIHSRGRVRISSFDPDSPNYDEYELGRYLRTKRIRQVPSEHIIEVSKAMN</sequence>
<dbReference type="Gene3D" id="2.30.30.40">
    <property type="entry name" value="SH3 Domains"/>
    <property type="match status" value="2"/>
</dbReference>
<dbReference type="HOGENOM" id="CLU_016043_13_2_10"/>
<evidence type="ECO:0000256" key="1">
    <source>
        <dbReference type="ARBA" id="ARBA00007074"/>
    </source>
</evidence>
<evidence type="ECO:0000256" key="4">
    <source>
        <dbReference type="ARBA" id="ARBA00022807"/>
    </source>
</evidence>
<dbReference type="STRING" id="926556.Echvi_3615"/>
<dbReference type="AlphaFoldDB" id="L0G485"/>
<dbReference type="InterPro" id="IPR000064">
    <property type="entry name" value="NLP_P60_dom"/>
</dbReference>
<proteinExistence type="inferred from homology"/>
<dbReference type="OrthoDB" id="9813368at2"/>
<protein>
    <submittedName>
        <fullName evidence="7">Cell wall-associated hydrolase, invasion-associated protein</fullName>
    </submittedName>
</protein>
<dbReference type="KEGG" id="evi:Echvi_3615"/>
<dbReference type="Gene3D" id="3.90.1720.10">
    <property type="entry name" value="endopeptidase domain like (from Nostoc punctiforme)"/>
    <property type="match status" value="1"/>
</dbReference>
<dbReference type="Pfam" id="PF08239">
    <property type="entry name" value="SH3_3"/>
    <property type="match status" value="1"/>
</dbReference>
<dbReference type="SUPFAM" id="SSF54001">
    <property type="entry name" value="Cysteine proteinases"/>
    <property type="match status" value="1"/>
</dbReference>